<dbReference type="Proteomes" id="UP001201179">
    <property type="component" value="Unassembled WGS sequence"/>
</dbReference>
<evidence type="ECO:0000256" key="2">
    <source>
        <dbReference type="ARBA" id="ARBA00023172"/>
    </source>
</evidence>
<evidence type="ECO:0000313" key="6">
    <source>
        <dbReference type="EMBL" id="RHD80606.1"/>
    </source>
</evidence>
<keyword evidence="1" id="KW-0238">DNA-binding</keyword>
<dbReference type="EMBL" id="QRYT01000001">
    <property type="protein sequence ID" value="RGV13902.1"/>
    <property type="molecule type" value="Genomic_DNA"/>
</dbReference>
<sequence>MTTLKVTVKRPKSDGLYTVYIRVTHARKSVYINTNKVVDAAHISDSGEPTDPVVKEHCSRLVREYMDRLNRVDTTAWDVKEVLEYLQETNQDVCFSEYAREFIRKMANDGHERNAKNYKLAVNHLERFVGSNKVMFSYLTSAVLTHWLEYLSKTNRAKEMYPTCVRQIFKKALVEFNDDERGICRIKFNPWLKVQIPKSDTTTKIAISAEACREFFNRPLPKTKMLASTPELGRDVALLSLCLGGINTVDLYLMKKTDYRDGIICYKRAKTRHSRKDEAYIEMRVEPFIQATFDKYLSTDENDEYLFVFHSRFTDSDSFNAGVNIGIRRICTDMGMKKEDFYHFYTFRHTWATIAQNDCDANLYEVAFGMNHSHGMNVTRGYVKIDFSPAWRLNAKVIDFIFFSTKKSKQGKAKDLGAPQDKMFRISPKMMIYARAYFKGEVIAELTDIGFSNVDEVIDKLVPMLRKDIPDGCNVQFRLTNCDSQKEAVYERSKGKGF</sequence>
<dbReference type="InterPro" id="IPR011010">
    <property type="entry name" value="DNA_brk_join_enz"/>
</dbReference>
<dbReference type="EMBL" id="JAKKWZ010000018">
    <property type="protein sequence ID" value="MCG0340503.1"/>
    <property type="molecule type" value="Genomic_DNA"/>
</dbReference>
<dbReference type="InterPro" id="IPR010998">
    <property type="entry name" value="Integrase_recombinase_N"/>
</dbReference>
<evidence type="ECO:0000259" key="3">
    <source>
        <dbReference type="Pfam" id="PF13102"/>
    </source>
</evidence>
<dbReference type="Pfam" id="PF13102">
    <property type="entry name" value="Phage_int_SAM_5"/>
    <property type="match status" value="1"/>
</dbReference>
<dbReference type="Gene3D" id="1.10.150.130">
    <property type="match status" value="1"/>
</dbReference>
<evidence type="ECO:0000313" key="8">
    <source>
        <dbReference type="Proteomes" id="UP000285379"/>
    </source>
</evidence>
<dbReference type="GO" id="GO:0003677">
    <property type="term" value="F:DNA binding"/>
    <property type="evidence" value="ECO:0007669"/>
    <property type="project" value="UniProtKB-KW"/>
</dbReference>
<dbReference type="GO" id="GO:0015074">
    <property type="term" value="P:DNA integration"/>
    <property type="evidence" value="ECO:0007669"/>
    <property type="project" value="InterPro"/>
</dbReference>
<dbReference type="Proteomes" id="UP000285379">
    <property type="component" value="Unassembled WGS sequence"/>
</dbReference>
<dbReference type="InterPro" id="IPR025269">
    <property type="entry name" value="SAM-like_dom"/>
</dbReference>
<evidence type="ECO:0000313" key="4">
    <source>
        <dbReference type="EMBL" id="MCG0340503.1"/>
    </source>
</evidence>
<evidence type="ECO:0000313" key="7">
    <source>
        <dbReference type="Proteomes" id="UP000283429"/>
    </source>
</evidence>
<reference evidence="7 8" key="1">
    <citation type="submission" date="2018-08" db="EMBL/GenBank/DDBJ databases">
        <title>A genome reference for cultivated species of the human gut microbiota.</title>
        <authorList>
            <person name="Zou Y."/>
            <person name="Xue W."/>
            <person name="Luo G."/>
        </authorList>
    </citation>
    <scope>NUCLEOTIDE SEQUENCE [LARGE SCALE GENOMIC DNA]</scope>
    <source>
        <strain evidence="5 8">AF14-8</strain>
        <strain evidence="6 7">AM30-40</strain>
    </source>
</reference>
<protein>
    <submittedName>
        <fullName evidence="4">Site-specific integrase</fullName>
    </submittedName>
    <submittedName>
        <fullName evidence="5">Transposase</fullName>
    </submittedName>
</protein>
<feature type="domain" description="Phage integrase SAM-like" evidence="3">
    <location>
        <begin position="95"/>
        <end position="171"/>
    </location>
</feature>
<dbReference type="GeneID" id="60062763"/>
<dbReference type="GO" id="GO:0006310">
    <property type="term" value="P:DNA recombination"/>
    <property type="evidence" value="ECO:0007669"/>
    <property type="project" value="UniProtKB-KW"/>
</dbReference>
<comment type="caution">
    <text evidence="5">The sequence shown here is derived from an EMBL/GenBank/DDBJ whole genome shotgun (WGS) entry which is preliminary data.</text>
</comment>
<reference evidence="4" key="2">
    <citation type="submission" date="2022-01" db="EMBL/GenBank/DDBJ databases">
        <authorList>
            <person name="Mingchao X."/>
        </authorList>
    </citation>
    <scope>NUCLEOTIDE SEQUENCE</scope>
    <source>
        <strain evidence="4">Bv4372</strain>
    </source>
</reference>
<dbReference type="RefSeq" id="WP_005938473.1">
    <property type="nucleotide sequence ID" value="NZ_JAKKWZ010000018.1"/>
</dbReference>
<dbReference type="AlphaFoldDB" id="A0A412VW86"/>
<dbReference type="InterPro" id="IPR013762">
    <property type="entry name" value="Integrase-like_cat_sf"/>
</dbReference>
<evidence type="ECO:0000256" key="1">
    <source>
        <dbReference type="ARBA" id="ARBA00023125"/>
    </source>
</evidence>
<accession>A0A412VW86</accession>
<dbReference type="Proteomes" id="UP000283429">
    <property type="component" value="Unassembled WGS sequence"/>
</dbReference>
<organism evidence="5 8">
    <name type="scientific">Phocaeicola vulgatus</name>
    <name type="common">Bacteroides vulgatus</name>
    <dbReference type="NCBI Taxonomy" id="821"/>
    <lineage>
        <taxon>Bacteria</taxon>
        <taxon>Pseudomonadati</taxon>
        <taxon>Bacteroidota</taxon>
        <taxon>Bacteroidia</taxon>
        <taxon>Bacteroidales</taxon>
        <taxon>Bacteroidaceae</taxon>
        <taxon>Phocaeicola</taxon>
    </lineage>
</organism>
<dbReference type="SUPFAM" id="SSF56349">
    <property type="entry name" value="DNA breaking-rejoining enzymes"/>
    <property type="match status" value="1"/>
</dbReference>
<evidence type="ECO:0000313" key="5">
    <source>
        <dbReference type="EMBL" id="RGV13902.1"/>
    </source>
</evidence>
<keyword evidence="2" id="KW-0233">DNA recombination</keyword>
<dbReference type="EMBL" id="QSJM01000024">
    <property type="protein sequence ID" value="RHD80606.1"/>
    <property type="molecule type" value="Genomic_DNA"/>
</dbReference>
<dbReference type="Gene3D" id="1.10.443.10">
    <property type="entry name" value="Intergrase catalytic core"/>
    <property type="match status" value="1"/>
</dbReference>
<gene>
    <name evidence="6" type="ORF">DW783_09645</name>
    <name evidence="5" type="ORF">DWW27_00640</name>
    <name evidence="4" type="ORF">L4X52_10985</name>
</gene>
<name>A0A412VW86_PHOVU</name>
<proteinExistence type="predicted"/>